<protein>
    <submittedName>
        <fullName evidence="2">Class I SAM-dependent methyltransferase</fullName>
    </submittedName>
</protein>
<name>A0AB39S8I6_9ACTN</name>
<dbReference type="PANTHER" id="PTHR43591:SF110">
    <property type="entry name" value="RHODANESE DOMAIN-CONTAINING PROTEIN"/>
    <property type="match status" value="1"/>
</dbReference>
<reference evidence="2" key="1">
    <citation type="submission" date="2024-07" db="EMBL/GenBank/DDBJ databases">
        <authorList>
            <person name="Yu S.T."/>
        </authorList>
    </citation>
    <scope>NUCLEOTIDE SEQUENCE</scope>
    <source>
        <strain evidence="2">R35</strain>
    </source>
</reference>
<dbReference type="Pfam" id="PF08241">
    <property type="entry name" value="Methyltransf_11"/>
    <property type="match status" value="1"/>
</dbReference>
<accession>A0AB39S8I6</accession>
<dbReference type="AlphaFoldDB" id="A0AB39S8I6"/>
<gene>
    <name evidence="2" type="ORF">AB5J50_21335</name>
</gene>
<organism evidence="2">
    <name type="scientific">Streptomyces sp. R35</name>
    <dbReference type="NCBI Taxonomy" id="3238630"/>
    <lineage>
        <taxon>Bacteria</taxon>
        <taxon>Bacillati</taxon>
        <taxon>Actinomycetota</taxon>
        <taxon>Actinomycetes</taxon>
        <taxon>Kitasatosporales</taxon>
        <taxon>Streptomycetaceae</taxon>
        <taxon>Streptomyces</taxon>
    </lineage>
</organism>
<dbReference type="InterPro" id="IPR013216">
    <property type="entry name" value="Methyltransf_11"/>
</dbReference>
<evidence type="ECO:0000259" key="1">
    <source>
        <dbReference type="Pfam" id="PF08241"/>
    </source>
</evidence>
<dbReference type="SUPFAM" id="SSF53335">
    <property type="entry name" value="S-adenosyl-L-methionine-dependent methyltransferases"/>
    <property type="match status" value="1"/>
</dbReference>
<dbReference type="GO" id="GO:0008757">
    <property type="term" value="F:S-adenosylmethionine-dependent methyltransferase activity"/>
    <property type="evidence" value="ECO:0007669"/>
    <property type="project" value="InterPro"/>
</dbReference>
<dbReference type="Gene3D" id="3.40.50.150">
    <property type="entry name" value="Vaccinia Virus protein VP39"/>
    <property type="match status" value="1"/>
</dbReference>
<dbReference type="InterPro" id="IPR029063">
    <property type="entry name" value="SAM-dependent_MTases_sf"/>
</dbReference>
<dbReference type="PANTHER" id="PTHR43591">
    <property type="entry name" value="METHYLTRANSFERASE"/>
    <property type="match status" value="1"/>
</dbReference>
<dbReference type="GO" id="GO:0032259">
    <property type="term" value="P:methylation"/>
    <property type="evidence" value="ECO:0007669"/>
    <property type="project" value="UniProtKB-KW"/>
</dbReference>
<feature type="domain" description="Methyltransferase type 11" evidence="1">
    <location>
        <begin position="47"/>
        <end position="139"/>
    </location>
</feature>
<dbReference type="CDD" id="cd02440">
    <property type="entry name" value="AdoMet_MTases"/>
    <property type="match status" value="1"/>
</dbReference>
<dbReference type="RefSeq" id="WP_369260026.1">
    <property type="nucleotide sequence ID" value="NZ_CP163440.1"/>
</dbReference>
<keyword evidence="2" id="KW-0489">Methyltransferase</keyword>
<sequence>MTDRLEETIRSYDTLPQAYARRFAAADMTREQELFAARLPLRNRPVLDAGCGAGRDFRGFRLLGVESIGIDLSAGLLAEAGRCTDSSLIRADMRRLPFRAASFRGVWCCASLPHLTPPQAAVALGEFRRVLTGDGVLFVLVRAGDVAERRAAAAPWRDGSGRWFHPYGRAEMGQLLESAGFAVVHARATSRPGVGRWVGLLAEIAQTAPVFM</sequence>
<proteinExistence type="predicted"/>
<evidence type="ECO:0000313" key="2">
    <source>
        <dbReference type="EMBL" id="XDQ63161.1"/>
    </source>
</evidence>
<dbReference type="EMBL" id="CP163440">
    <property type="protein sequence ID" value="XDQ63161.1"/>
    <property type="molecule type" value="Genomic_DNA"/>
</dbReference>
<keyword evidence="2" id="KW-0808">Transferase</keyword>